<name>A0ACD5V9K0_AVESA</name>
<accession>A0ACD5V9K0</accession>
<reference evidence="1" key="2">
    <citation type="submission" date="2025-09" db="UniProtKB">
        <authorList>
            <consortium name="EnsemblPlants"/>
        </authorList>
    </citation>
    <scope>IDENTIFICATION</scope>
</reference>
<dbReference type="EnsemblPlants" id="AVESA.00010b.r2.2DG0394590.1">
    <property type="protein sequence ID" value="AVESA.00010b.r2.2DG0394590.1.CDS"/>
    <property type="gene ID" value="AVESA.00010b.r2.2DG0394590"/>
</dbReference>
<dbReference type="Proteomes" id="UP001732700">
    <property type="component" value="Chromosome 2D"/>
</dbReference>
<evidence type="ECO:0000313" key="1">
    <source>
        <dbReference type="EnsemblPlants" id="AVESA.00010b.r2.2DG0394590.1.CDS"/>
    </source>
</evidence>
<evidence type="ECO:0000313" key="2">
    <source>
        <dbReference type="Proteomes" id="UP001732700"/>
    </source>
</evidence>
<sequence length="374" mass="41739">MEHEDVVGEILVRLSPLPSSLPRASLVSKLWGRIATAPAFQRRFLAHHRKPPILGTLEKCGREVVFTSVLDPPDRIPRERFSIRLGRVKLYEAFNSWTLLGCRHGRVLITSSYEPVLLVFDPISGGRHYVSFPPDFSHSMRNVRGAVLCAAGDDQDHVHGDCHSSPFKVVLVGTRRHEEPAMAWVYSSQTEIWGHPVSTAEPCTSTVSRFPCTLIGSALYWWLNESQDGILEFDLDNHRLAVVKKPTFAGIASNCIRIIRAEGGGVGMAVLSYPNFQMWDRKVSSDGVSTWVVQKTVNMHEIIGLPSGIETRNEGIVGYSEEADAVFISVSSNKVHRAFIVDLESMQSRKLNLSFLEHSYHPFANFYTPGTVKA</sequence>
<proteinExistence type="predicted"/>
<reference evidence="1" key="1">
    <citation type="submission" date="2021-05" db="EMBL/GenBank/DDBJ databases">
        <authorList>
            <person name="Scholz U."/>
            <person name="Mascher M."/>
            <person name="Fiebig A."/>
        </authorList>
    </citation>
    <scope>NUCLEOTIDE SEQUENCE [LARGE SCALE GENOMIC DNA]</scope>
</reference>
<keyword evidence="2" id="KW-1185">Reference proteome</keyword>
<protein>
    <submittedName>
        <fullName evidence="1">Uncharacterized protein</fullName>
    </submittedName>
</protein>
<organism evidence="1 2">
    <name type="scientific">Avena sativa</name>
    <name type="common">Oat</name>
    <dbReference type="NCBI Taxonomy" id="4498"/>
    <lineage>
        <taxon>Eukaryota</taxon>
        <taxon>Viridiplantae</taxon>
        <taxon>Streptophyta</taxon>
        <taxon>Embryophyta</taxon>
        <taxon>Tracheophyta</taxon>
        <taxon>Spermatophyta</taxon>
        <taxon>Magnoliopsida</taxon>
        <taxon>Liliopsida</taxon>
        <taxon>Poales</taxon>
        <taxon>Poaceae</taxon>
        <taxon>BOP clade</taxon>
        <taxon>Pooideae</taxon>
        <taxon>Poodae</taxon>
        <taxon>Poeae</taxon>
        <taxon>Poeae Chloroplast Group 1 (Aveneae type)</taxon>
        <taxon>Aveninae</taxon>
        <taxon>Avena</taxon>
    </lineage>
</organism>